<evidence type="ECO:0000256" key="3">
    <source>
        <dbReference type="ARBA" id="ARBA00022679"/>
    </source>
</evidence>
<evidence type="ECO:0000256" key="5">
    <source>
        <dbReference type="ARBA" id="ARBA00023180"/>
    </source>
</evidence>
<dbReference type="InterPro" id="IPR044610">
    <property type="entry name" value="GLCAT14A/B/C"/>
</dbReference>
<dbReference type="OrthoDB" id="2019572at2759"/>
<dbReference type="AlphaFoldDB" id="A0A8T0QE40"/>
<dbReference type="InterPro" id="IPR003406">
    <property type="entry name" value="Glyco_trans_14"/>
</dbReference>
<keyword evidence="5" id="KW-0325">Glycoprotein</keyword>
<proteinExistence type="predicted"/>
<comment type="caution">
    <text evidence="7">The sequence shown here is derived from an EMBL/GenBank/DDBJ whole genome shotgun (WGS) entry which is preliminary data.</text>
</comment>
<dbReference type="Proteomes" id="UP000823388">
    <property type="component" value="Chromosome 7K"/>
</dbReference>
<sequence length="410" mass="46214">MRPRRLPPCLAVTAVSAALLFVLLLLCASSSPPLFAWRSSAASRPAPPPPPPRAEWGPGRPPSFAYWISGTGGDARRVLRLLRAVYHPRNRYLLHLDAGAAAGEREALAQAVRWDEPAWREFRNVDVVGEGYAVDRTGSSALAAVLHGAAVLLRIGAHWDWLVTLSAEDYPLVTQDDLLYAFSSVPRDLNFIDHTSELGWKRHERFEKIIVDPSLYMDRNTEPFPSKEIRQIPDAFQIFTGSPWVILSRNFAEHCVHGWDNLPRKLLMYFANTAYSMESYFQTLICNSSDFRNTTVNGDLRYFVWDDPPGLDPLVLNESHFENMLNSSSAFARRFEEDTPMLKKMDDELLNRSPVQLVPGVWCLNLGKEQNGTDADSCSKWGDINTVRPGRGGERLRQFISEISQARGCR</sequence>
<evidence type="ECO:0000313" key="8">
    <source>
        <dbReference type="Proteomes" id="UP000823388"/>
    </source>
</evidence>
<keyword evidence="3" id="KW-0808">Transferase</keyword>
<keyword evidence="8" id="KW-1185">Reference proteome</keyword>
<name>A0A8T0QE40_PANVG</name>
<keyword evidence="6" id="KW-0732">Signal</keyword>
<evidence type="ECO:0000256" key="2">
    <source>
        <dbReference type="ARBA" id="ARBA00022676"/>
    </source>
</evidence>
<protein>
    <submittedName>
        <fullName evidence="7">Uncharacterized protein</fullName>
    </submittedName>
</protein>
<dbReference type="GO" id="GO:0016020">
    <property type="term" value="C:membrane"/>
    <property type="evidence" value="ECO:0007669"/>
    <property type="project" value="UniProtKB-SubCell"/>
</dbReference>
<keyword evidence="4" id="KW-0472">Membrane</keyword>
<evidence type="ECO:0000256" key="6">
    <source>
        <dbReference type="SAM" id="SignalP"/>
    </source>
</evidence>
<accession>A0A8T0QE40</accession>
<dbReference type="PANTHER" id="PTHR45719:SF39">
    <property type="entry name" value="OS04G0301700 PROTEIN"/>
    <property type="match status" value="1"/>
</dbReference>
<feature type="signal peptide" evidence="6">
    <location>
        <begin position="1"/>
        <end position="30"/>
    </location>
</feature>
<comment type="subcellular location">
    <subcellularLocation>
        <location evidence="1">Membrane</location>
        <topology evidence="1">Single-pass type II membrane protein</topology>
    </subcellularLocation>
</comment>
<reference evidence="7" key="1">
    <citation type="submission" date="2020-05" db="EMBL/GenBank/DDBJ databases">
        <title>WGS assembly of Panicum virgatum.</title>
        <authorList>
            <person name="Lovell J.T."/>
            <person name="Jenkins J."/>
            <person name="Shu S."/>
            <person name="Juenger T.E."/>
            <person name="Schmutz J."/>
        </authorList>
    </citation>
    <scope>NUCLEOTIDE SEQUENCE</scope>
    <source>
        <strain evidence="7">AP13</strain>
    </source>
</reference>
<evidence type="ECO:0000313" key="7">
    <source>
        <dbReference type="EMBL" id="KAG2571099.1"/>
    </source>
</evidence>
<dbReference type="EMBL" id="CM029049">
    <property type="protein sequence ID" value="KAG2571099.1"/>
    <property type="molecule type" value="Genomic_DNA"/>
</dbReference>
<dbReference type="GO" id="GO:0015020">
    <property type="term" value="F:glucuronosyltransferase activity"/>
    <property type="evidence" value="ECO:0007669"/>
    <property type="project" value="InterPro"/>
</dbReference>
<evidence type="ECO:0000256" key="1">
    <source>
        <dbReference type="ARBA" id="ARBA00004606"/>
    </source>
</evidence>
<feature type="chain" id="PRO_5035728616" evidence="6">
    <location>
        <begin position="31"/>
        <end position="410"/>
    </location>
</feature>
<evidence type="ECO:0000256" key="4">
    <source>
        <dbReference type="ARBA" id="ARBA00023136"/>
    </source>
</evidence>
<dbReference type="PANTHER" id="PTHR45719">
    <property type="entry name" value="GLYCOSYLTRANSFERASE"/>
    <property type="match status" value="1"/>
</dbReference>
<dbReference type="Pfam" id="PF02485">
    <property type="entry name" value="Branch"/>
    <property type="match status" value="1"/>
</dbReference>
<gene>
    <name evidence="7" type="ORF">PVAP13_7KG065400</name>
</gene>
<keyword evidence="2" id="KW-0328">Glycosyltransferase</keyword>
<organism evidence="7 8">
    <name type="scientific">Panicum virgatum</name>
    <name type="common">Blackwell switchgrass</name>
    <dbReference type="NCBI Taxonomy" id="38727"/>
    <lineage>
        <taxon>Eukaryota</taxon>
        <taxon>Viridiplantae</taxon>
        <taxon>Streptophyta</taxon>
        <taxon>Embryophyta</taxon>
        <taxon>Tracheophyta</taxon>
        <taxon>Spermatophyta</taxon>
        <taxon>Magnoliopsida</taxon>
        <taxon>Liliopsida</taxon>
        <taxon>Poales</taxon>
        <taxon>Poaceae</taxon>
        <taxon>PACMAD clade</taxon>
        <taxon>Panicoideae</taxon>
        <taxon>Panicodae</taxon>
        <taxon>Paniceae</taxon>
        <taxon>Panicinae</taxon>
        <taxon>Panicum</taxon>
        <taxon>Panicum sect. Hiantes</taxon>
    </lineage>
</organism>